<comment type="caution">
    <text evidence="5">The sequence shown here is derived from an EMBL/GenBank/DDBJ whole genome shotgun (WGS) entry which is preliminary data.</text>
</comment>
<evidence type="ECO:0000256" key="2">
    <source>
        <dbReference type="ARBA" id="ARBA00022963"/>
    </source>
</evidence>
<evidence type="ECO:0000256" key="1">
    <source>
        <dbReference type="ARBA" id="ARBA00022801"/>
    </source>
</evidence>
<dbReference type="Gene3D" id="3.40.1090.10">
    <property type="entry name" value="Cytosolic phospholipase A2 catalytic domain"/>
    <property type="match status" value="1"/>
</dbReference>
<dbReference type="PANTHER" id="PTHR24185">
    <property type="entry name" value="CALCIUM-INDEPENDENT PHOSPHOLIPASE A2-GAMMA"/>
    <property type="match status" value="1"/>
</dbReference>
<protein>
    <recommendedName>
        <fullName evidence="4">PNPLA domain-containing protein</fullName>
    </recommendedName>
</protein>
<accession>A0A9P8LER2</accession>
<dbReference type="Pfam" id="PF01734">
    <property type="entry name" value="Patatin"/>
    <property type="match status" value="1"/>
</dbReference>
<dbReference type="AlphaFoldDB" id="A0A9P8LER2"/>
<dbReference type="GO" id="GO:0046486">
    <property type="term" value="P:glycerolipid metabolic process"/>
    <property type="evidence" value="ECO:0007669"/>
    <property type="project" value="UniProtKB-ARBA"/>
</dbReference>
<evidence type="ECO:0000256" key="3">
    <source>
        <dbReference type="ARBA" id="ARBA00023098"/>
    </source>
</evidence>
<dbReference type="Proteomes" id="UP000750711">
    <property type="component" value="Unassembled WGS sequence"/>
</dbReference>
<feature type="domain" description="PNPLA" evidence="4">
    <location>
        <begin position="19"/>
        <end position="165"/>
    </location>
</feature>
<name>A0A9P8LER2_9PEZI</name>
<dbReference type="GO" id="GO:0047499">
    <property type="term" value="F:calcium-independent phospholipase A2 activity"/>
    <property type="evidence" value="ECO:0007669"/>
    <property type="project" value="TreeGrafter"/>
</dbReference>
<organism evidence="5 6">
    <name type="scientific">Trichoglossum hirsutum</name>
    <dbReference type="NCBI Taxonomy" id="265104"/>
    <lineage>
        <taxon>Eukaryota</taxon>
        <taxon>Fungi</taxon>
        <taxon>Dikarya</taxon>
        <taxon>Ascomycota</taxon>
        <taxon>Pezizomycotina</taxon>
        <taxon>Geoglossomycetes</taxon>
        <taxon>Geoglossales</taxon>
        <taxon>Geoglossaceae</taxon>
        <taxon>Trichoglossum</taxon>
    </lineage>
</organism>
<dbReference type="InterPro" id="IPR002641">
    <property type="entry name" value="PNPLA_dom"/>
</dbReference>
<evidence type="ECO:0000313" key="5">
    <source>
        <dbReference type="EMBL" id="KAH0562828.1"/>
    </source>
</evidence>
<keyword evidence="1" id="KW-0378">Hydrolase</keyword>
<dbReference type="GO" id="GO:0016042">
    <property type="term" value="P:lipid catabolic process"/>
    <property type="evidence" value="ECO:0007669"/>
    <property type="project" value="UniProtKB-KW"/>
</dbReference>
<dbReference type="InterPro" id="IPR016035">
    <property type="entry name" value="Acyl_Trfase/lysoPLipase"/>
</dbReference>
<reference evidence="5" key="1">
    <citation type="submission" date="2021-03" db="EMBL/GenBank/DDBJ databases">
        <title>Comparative genomics and phylogenomic investigation of the class Geoglossomycetes provide insights into ecological specialization and systematics.</title>
        <authorList>
            <person name="Melie T."/>
            <person name="Pirro S."/>
            <person name="Miller A.N."/>
            <person name="Quandt A."/>
        </authorList>
    </citation>
    <scope>NUCLEOTIDE SEQUENCE</scope>
    <source>
        <strain evidence="5">CAQ_001_2017</strain>
    </source>
</reference>
<dbReference type="PANTHER" id="PTHR24185:SF1">
    <property type="entry name" value="CALCIUM-INDEPENDENT PHOSPHOLIPASE A2-GAMMA"/>
    <property type="match status" value="1"/>
</dbReference>
<sequence length="282" mass="31833">MTSRLRMDVVSCIVAYQKLSRDIFKRKGWRYWGGVSNKPWDGVKGSPWFDSKDLEDAIVEVLEQRLPSDEMELTKASPREAPLLDSLEGNCKSLVCAVNADTLECALLRSYLVVDQQLNKDSFDCTIIDAVKATSAAPFGFPTAKIGTTEFFDVALENNNPTLEVINEVRRSLGNPHIQCLVSIGTGKSKLPNHRCRAFGGFAPLGYIPIDTEQQHQEIMTDSSYKNIRARYHRFNVEGGLIEIDPDRRDKIPEITRLTREYLLRHDVRTAISQCAQLLERG</sequence>
<dbReference type="EMBL" id="JAGHQM010000289">
    <property type="protein sequence ID" value="KAH0562828.1"/>
    <property type="molecule type" value="Genomic_DNA"/>
</dbReference>
<dbReference type="SUPFAM" id="SSF52151">
    <property type="entry name" value="FabD/lysophospholipase-like"/>
    <property type="match status" value="1"/>
</dbReference>
<evidence type="ECO:0000313" key="6">
    <source>
        <dbReference type="Proteomes" id="UP000750711"/>
    </source>
</evidence>
<gene>
    <name evidence="5" type="ORF">GP486_002543</name>
</gene>
<keyword evidence="2" id="KW-0442">Lipid degradation</keyword>
<proteinExistence type="predicted"/>
<dbReference type="GO" id="GO:0019369">
    <property type="term" value="P:arachidonate metabolic process"/>
    <property type="evidence" value="ECO:0007669"/>
    <property type="project" value="TreeGrafter"/>
</dbReference>
<keyword evidence="6" id="KW-1185">Reference proteome</keyword>
<keyword evidence="3" id="KW-0443">Lipid metabolism</keyword>
<dbReference type="GO" id="GO:0016020">
    <property type="term" value="C:membrane"/>
    <property type="evidence" value="ECO:0007669"/>
    <property type="project" value="TreeGrafter"/>
</dbReference>
<evidence type="ECO:0000259" key="4">
    <source>
        <dbReference type="Pfam" id="PF01734"/>
    </source>
</evidence>